<gene>
    <name evidence="8" type="primary">cloA</name>
</gene>
<dbReference type="InterPro" id="IPR001128">
    <property type="entry name" value="Cyt_P450"/>
</dbReference>
<dbReference type="EMBL" id="JN186800">
    <property type="protein sequence ID" value="AET79203.1"/>
    <property type="molecule type" value="Genomic_DNA"/>
</dbReference>
<organism evidence="8">
    <name type="scientific">Claviceps paspali</name>
    <name type="common">Rye ergot fungus</name>
    <dbReference type="NCBI Taxonomy" id="40601"/>
    <lineage>
        <taxon>Eukaryota</taxon>
        <taxon>Fungi</taxon>
        <taxon>Dikarya</taxon>
        <taxon>Ascomycota</taxon>
        <taxon>Pezizomycotina</taxon>
        <taxon>Sordariomycetes</taxon>
        <taxon>Hypocreomycetidae</taxon>
        <taxon>Hypocreales</taxon>
        <taxon>Clavicipitaceae</taxon>
        <taxon>Claviceps</taxon>
    </lineage>
</organism>
<evidence type="ECO:0000256" key="4">
    <source>
        <dbReference type="ARBA" id="ARBA00022723"/>
    </source>
</evidence>
<sequence length="501" mass="56734">MSTTASWSWVLGTACVAAVLPFVAAAVYNVWFHPLRTVPGPRLAAVTDFYAFYWNYIRGEGYSKQFDSLHRRYDSPVIRIGPNHLHTIQPKFYDIIFKVGSKWRKHNSFYRHFGGLDAMVEPHHYRAYRTHIAPLYAQRAVDGLVPKLRGDLDMSAARMLEAYRDGEAINMARVAQTLSTSMILHILFSIDIPLYDCDGHHPFLEAVEQLLKETWLFLGYPQLLAVLSLIPGTRFARLNAVWTTFTKYCTSWYQEDLRVQSTSNEHSTRDSHTKRYLAIKERDGDDGKKSIVPKPLDDVFNFVAGGADTTAYTTASAIFYILSSPTVCKTLVAELDAHSSIIRDELDYNRIQSLPYLNAVVKETLRIAVPVPGCLPRVVPEGGITLGSFSLPAGTAVSLSHQAISFNDDIFPSPHSFRPERWIGPEAAGLDKWNVAFSRGPRQCIGTSMAYLELRCTLAYFFSRFEMTLTGNCGRRLRYVDRFVAANLDDVEVRILRHRWS</sequence>
<keyword evidence="4 6" id="KW-0479">Metal-binding</keyword>
<reference evidence="8" key="1">
    <citation type="submission" date="2011-06" db="EMBL/GenBank/DDBJ databases">
        <authorList>
            <person name="Florea S."/>
            <person name="Johnson R.D."/>
            <person name="Panaccione D.G."/>
            <person name="Voisey C.R."/>
            <person name="Schardl C.L."/>
        </authorList>
    </citation>
    <scope>NUCLEOTIDE SEQUENCE</scope>
    <source>
        <strain evidence="8">RRC-1481</strain>
    </source>
</reference>
<dbReference type="PROSITE" id="PS00086">
    <property type="entry name" value="CYTOCHROME_P450"/>
    <property type="match status" value="1"/>
</dbReference>
<dbReference type="GO" id="GO:0016705">
    <property type="term" value="F:oxidoreductase activity, acting on paired donors, with incorporation or reduction of molecular oxygen"/>
    <property type="evidence" value="ECO:0007669"/>
    <property type="project" value="InterPro"/>
</dbReference>
<evidence type="ECO:0000256" key="1">
    <source>
        <dbReference type="ARBA" id="ARBA00001971"/>
    </source>
</evidence>
<comment type="cofactor">
    <cofactor evidence="1 6">
        <name>heme</name>
        <dbReference type="ChEBI" id="CHEBI:30413"/>
    </cofactor>
</comment>
<evidence type="ECO:0000256" key="7">
    <source>
        <dbReference type="RuleBase" id="RU000461"/>
    </source>
</evidence>
<keyword evidence="7" id="KW-0560">Oxidoreductase</keyword>
<keyword evidence="3 6" id="KW-0349">Heme</keyword>
<dbReference type="CDD" id="cd11062">
    <property type="entry name" value="CYP58-like"/>
    <property type="match status" value="1"/>
</dbReference>
<dbReference type="AlphaFoldDB" id="G8GV80"/>
<dbReference type="InterPro" id="IPR036396">
    <property type="entry name" value="Cyt_P450_sf"/>
</dbReference>
<dbReference type="GO" id="GO:0004497">
    <property type="term" value="F:monooxygenase activity"/>
    <property type="evidence" value="ECO:0007669"/>
    <property type="project" value="UniProtKB-KW"/>
</dbReference>
<dbReference type="InterPro" id="IPR002401">
    <property type="entry name" value="Cyt_P450_E_grp-I"/>
</dbReference>
<dbReference type="Pfam" id="PF00067">
    <property type="entry name" value="p450"/>
    <property type="match status" value="1"/>
</dbReference>
<dbReference type="InterPro" id="IPR050121">
    <property type="entry name" value="Cytochrome_P450_monoxygenase"/>
</dbReference>
<evidence type="ECO:0000256" key="2">
    <source>
        <dbReference type="ARBA" id="ARBA00010617"/>
    </source>
</evidence>
<name>G8GV80_CLAPA</name>
<keyword evidence="5 6" id="KW-0408">Iron</keyword>
<dbReference type="PRINTS" id="PR00463">
    <property type="entry name" value="EP450I"/>
</dbReference>
<evidence type="ECO:0000256" key="5">
    <source>
        <dbReference type="ARBA" id="ARBA00023004"/>
    </source>
</evidence>
<feature type="binding site" description="axial binding residue" evidence="6">
    <location>
        <position position="444"/>
    </location>
    <ligand>
        <name>heme</name>
        <dbReference type="ChEBI" id="CHEBI:30413"/>
    </ligand>
    <ligandPart>
        <name>Fe</name>
        <dbReference type="ChEBI" id="CHEBI:18248"/>
    </ligandPart>
</feature>
<dbReference type="SUPFAM" id="SSF48264">
    <property type="entry name" value="Cytochrome P450"/>
    <property type="match status" value="1"/>
</dbReference>
<dbReference type="PANTHER" id="PTHR24305:SF210">
    <property type="entry name" value="CYTOCHROME P450 MONOOXYGENASE ASQL-RELATED"/>
    <property type="match status" value="1"/>
</dbReference>
<comment type="similarity">
    <text evidence="2 7">Belongs to the cytochrome P450 family.</text>
</comment>
<proteinExistence type="inferred from homology"/>
<dbReference type="InterPro" id="IPR017972">
    <property type="entry name" value="Cyt_P450_CS"/>
</dbReference>
<evidence type="ECO:0000256" key="3">
    <source>
        <dbReference type="ARBA" id="ARBA00022617"/>
    </source>
</evidence>
<dbReference type="PRINTS" id="PR00385">
    <property type="entry name" value="P450"/>
</dbReference>
<dbReference type="Gene3D" id="1.10.630.10">
    <property type="entry name" value="Cytochrome P450"/>
    <property type="match status" value="1"/>
</dbReference>
<accession>G8GV80</accession>
<dbReference type="PANTHER" id="PTHR24305">
    <property type="entry name" value="CYTOCHROME P450"/>
    <property type="match status" value="1"/>
</dbReference>
<protein>
    <submittedName>
        <fullName evidence="8">Elymoclavine monooxygenase</fullName>
    </submittedName>
</protein>
<evidence type="ECO:0000313" key="8">
    <source>
        <dbReference type="EMBL" id="AET79203.1"/>
    </source>
</evidence>
<dbReference type="GO" id="GO:0020037">
    <property type="term" value="F:heme binding"/>
    <property type="evidence" value="ECO:0007669"/>
    <property type="project" value="InterPro"/>
</dbReference>
<evidence type="ECO:0000256" key="6">
    <source>
        <dbReference type="PIRSR" id="PIRSR602401-1"/>
    </source>
</evidence>
<keyword evidence="7 8" id="KW-0503">Monooxygenase</keyword>
<dbReference type="GO" id="GO:0005506">
    <property type="term" value="F:iron ion binding"/>
    <property type="evidence" value="ECO:0007669"/>
    <property type="project" value="InterPro"/>
</dbReference>